<feature type="compositionally biased region" description="Low complexity" evidence="1">
    <location>
        <begin position="202"/>
        <end position="214"/>
    </location>
</feature>
<comment type="caution">
    <text evidence="2">The sequence shown here is derived from an EMBL/GenBank/DDBJ whole genome shotgun (WGS) entry which is preliminary data.</text>
</comment>
<accession>A0A2G8RV99</accession>
<feature type="compositionally biased region" description="Polar residues" evidence="1">
    <location>
        <begin position="38"/>
        <end position="54"/>
    </location>
</feature>
<reference evidence="2 3" key="1">
    <citation type="journal article" date="2015" name="Sci. Rep.">
        <title>Chromosome-level genome map provides insights into diverse defense mechanisms in the medicinal fungus Ganoderma sinense.</title>
        <authorList>
            <person name="Zhu Y."/>
            <person name="Xu J."/>
            <person name="Sun C."/>
            <person name="Zhou S."/>
            <person name="Xu H."/>
            <person name="Nelson D.R."/>
            <person name="Qian J."/>
            <person name="Song J."/>
            <person name="Luo H."/>
            <person name="Xiang L."/>
            <person name="Li Y."/>
            <person name="Xu Z."/>
            <person name="Ji A."/>
            <person name="Wang L."/>
            <person name="Lu S."/>
            <person name="Hayward A."/>
            <person name="Sun W."/>
            <person name="Li X."/>
            <person name="Schwartz D.C."/>
            <person name="Wang Y."/>
            <person name="Chen S."/>
        </authorList>
    </citation>
    <scope>NUCLEOTIDE SEQUENCE [LARGE SCALE GENOMIC DNA]</scope>
    <source>
        <strain evidence="2 3">ZZ0214-1</strain>
    </source>
</reference>
<organism evidence="2 3">
    <name type="scientific">Ganoderma sinense ZZ0214-1</name>
    <dbReference type="NCBI Taxonomy" id="1077348"/>
    <lineage>
        <taxon>Eukaryota</taxon>
        <taxon>Fungi</taxon>
        <taxon>Dikarya</taxon>
        <taxon>Basidiomycota</taxon>
        <taxon>Agaricomycotina</taxon>
        <taxon>Agaricomycetes</taxon>
        <taxon>Polyporales</taxon>
        <taxon>Polyporaceae</taxon>
        <taxon>Ganoderma</taxon>
    </lineage>
</organism>
<feature type="region of interest" description="Disordered" evidence="1">
    <location>
        <begin position="1"/>
        <end position="254"/>
    </location>
</feature>
<sequence>MAPRRESRRPFGRPAEAPGPVETFESSFQIPSAAPPQLDTSHQVLRLSQNGELLSSSGSQRRQRRRSERGQVGGGRDAGAGSSQHGGRLPSVGAHDAASTAPASASESRTRQANDVLPEPGPSKRRRPSQGASAGAPGHRQTHSTPTVSVSAAHPSGSTFQRSNSSTVLPSEMLPDGGGPLAGPRSWPRTLAFPPTGPHGQPNVLSPVSPSSPLAYRGGNRQTPRSTSGSSGRGEFSPHGPPSSNSDDLPFTGALRLTSPHTLYPRVGQYDAPDLSPVQGATWQYPTSAPQTPGSGSLRAPSLPPNSASPSPNLGMVGDFDFDLPPGLGSPYAHPRTVSGVRAGYDHHHHVQDTSDLPPLPPDQFSVDVMLTQNPVYAHAPGTAAAASRHPQAAFYGQQYPHGSISGTPPPPHPLMSRHGLPGVVAAPDLSEHMCWPSSIFGEEHLVAYSSGTQTGVAHVTQGFTTMSSPHTAPGSSGPGYYALPAPPSHPYAAHAGPSYSPTPAGPAYSQAPVGSSYSPPHAMLPYSSQGEPALYASQAASSAYASQGGSSYPFPSPASSQAGPSYSSQRRSSAH</sequence>
<proteinExistence type="predicted"/>
<evidence type="ECO:0000313" key="2">
    <source>
        <dbReference type="EMBL" id="PIL25258.1"/>
    </source>
</evidence>
<dbReference type="STRING" id="1077348.A0A2G8RV99"/>
<feature type="compositionally biased region" description="Polar residues" evidence="1">
    <location>
        <begin position="558"/>
        <end position="576"/>
    </location>
</feature>
<feature type="region of interest" description="Disordered" evidence="1">
    <location>
        <begin position="278"/>
        <end position="322"/>
    </location>
</feature>
<feature type="compositionally biased region" description="Low complexity" evidence="1">
    <location>
        <begin position="297"/>
        <end position="314"/>
    </location>
</feature>
<keyword evidence="3" id="KW-1185">Reference proteome</keyword>
<gene>
    <name evidence="2" type="ORF">GSI_13147</name>
</gene>
<evidence type="ECO:0000256" key="1">
    <source>
        <dbReference type="SAM" id="MobiDB-lite"/>
    </source>
</evidence>
<dbReference type="Proteomes" id="UP000230002">
    <property type="component" value="Unassembled WGS sequence"/>
</dbReference>
<name>A0A2G8RV99_9APHY</name>
<dbReference type="OrthoDB" id="2755220at2759"/>
<dbReference type="AlphaFoldDB" id="A0A2G8RV99"/>
<dbReference type="EMBL" id="AYKW01000056">
    <property type="protein sequence ID" value="PIL25258.1"/>
    <property type="molecule type" value="Genomic_DNA"/>
</dbReference>
<feature type="region of interest" description="Disordered" evidence="1">
    <location>
        <begin position="546"/>
        <end position="576"/>
    </location>
</feature>
<feature type="compositionally biased region" description="Polar residues" evidence="1">
    <location>
        <begin position="143"/>
        <end position="169"/>
    </location>
</feature>
<feature type="compositionally biased region" description="Low complexity" evidence="1">
    <location>
        <begin position="225"/>
        <end position="234"/>
    </location>
</feature>
<feature type="compositionally biased region" description="Polar residues" evidence="1">
    <location>
        <begin position="279"/>
        <end position="295"/>
    </location>
</feature>
<feature type="region of interest" description="Disordered" evidence="1">
    <location>
        <begin position="494"/>
        <end position="515"/>
    </location>
</feature>
<evidence type="ECO:0000313" key="3">
    <source>
        <dbReference type="Proteomes" id="UP000230002"/>
    </source>
</evidence>
<feature type="compositionally biased region" description="Low complexity" evidence="1">
    <location>
        <begin position="94"/>
        <end position="107"/>
    </location>
</feature>
<protein>
    <submittedName>
        <fullName evidence="2">Uncharacterized protein</fullName>
    </submittedName>
</protein>